<dbReference type="EMBL" id="CP073346">
    <property type="protein sequence ID" value="UTW09650.1"/>
    <property type="molecule type" value="Genomic_DNA"/>
</dbReference>
<evidence type="ECO:0000256" key="1">
    <source>
        <dbReference type="SAM" id="Phobius"/>
    </source>
</evidence>
<dbReference type="RefSeq" id="WP_255840307.1">
    <property type="nucleotide sequence ID" value="NZ_CP073346.1"/>
</dbReference>
<dbReference type="Proteomes" id="UP001059672">
    <property type="component" value="Chromosome"/>
</dbReference>
<organism evidence="2 3">
    <name type="scientific">Pseudomonas benzenivorans</name>
    <dbReference type="NCBI Taxonomy" id="556533"/>
    <lineage>
        <taxon>Bacteria</taxon>
        <taxon>Pseudomonadati</taxon>
        <taxon>Pseudomonadota</taxon>
        <taxon>Gammaproteobacteria</taxon>
        <taxon>Pseudomonadales</taxon>
        <taxon>Pseudomonadaceae</taxon>
        <taxon>Pseudomonas</taxon>
    </lineage>
</organism>
<gene>
    <name evidence="2" type="ORF">KDW96_10235</name>
</gene>
<keyword evidence="1" id="KW-0472">Membrane</keyword>
<feature type="transmembrane region" description="Helical" evidence="1">
    <location>
        <begin position="89"/>
        <end position="112"/>
    </location>
</feature>
<sequence>MSKYFEKIVKFFAYMLCERNELLPGGSNLKDIKVALAKTKFSKYSWLERGNEVRIEKRSIFFPASHYLTLKVENGGLRCKTKVNTIERLFLISFLVLLLSAVASTPFIALIFVNESPGKYNILIAVPALLAVSIALMAWLKLICLTLAYFSGVSKLAEWVRCYNASGEMAPE</sequence>
<reference evidence="2" key="1">
    <citation type="submission" date="2021-04" db="EMBL/GenBank/DDBJ databases">
        <title>Oceanospirillales bacteria with DddD are important DMSP degraders in coastal seawater.</title>
        <authorList>
            <person name="Liu J."/>
        </authorList>
    </citation>
    <scope>NUCLEOTIDE SEQUENCE</scope>
    <source>
        <strain evidence="2">D13-4</strain>
    </source>
</reference>
<proteinExistence type="predicted"/>
<keyword evidence="3" id="KW-1185">Reference proteome</keyword>
<evidence type="ECO:0000313" key="3">
    <source>
        <dbReference type="Proteomes" id="UP001059672"/>
    </source>
</evidence>
<keyword evidence="1" id="KW-0812">Transmembrane</keyword>
<evidence type="ECO:0008006" key="4">
    <source>
        <dbReference type="Google" id="ProtNLM"/>
    </source>
</evidence>
<evidence type="ECO:0000313" key="2">
    <source>
        <dbReference type="EMBL" id="UTW09650.1"/>
    </source>
</evidence>
<feature type="transmembrane region" description="Helical" evidence="1">
    <location>
        <begin position="124"/>
        <end position="150"/>
    </location>
</feature>
<accession>A0ABY5HEG3</accession>
<keyword evidence="1" id="KW-1133">Transmembrane helix</keyword>
<protein>
    <recommendedName>
        <fullName evidence="4">SUR7/PalI family protein</fullName>
    </recommendedName>
</protein>
<name>A0ABY5HEG3_9PSED</name>